<dbReference type="InterPro" id="IPR050364">
    <property type="entry name" value="Cytochrome_P450_fung"/>
</dbReference>
<comment type="pathway">
    <text evidence="2">Secondary metabolite biosynthesis.</text>
</comment>
<evidence type="ECO:0000313" key="10">
    <source>
        <dbReference type="Proteomes" id="UP000807306"/>
    </source>
</evidence>
<keyword evidence="4" id="KW-0349">Heme</keyword>
<comment type="cofactor">
    <cofactor evidence="1">
        <name>heme</name>
        <dbReference type="ChEBI" id="CHEBI:30413"/>
    </cofactor>
</comment>
<dbReference type="SUPFAM" id="SSF48264">
    <property type="entry name" value="Cytochrome P450"/>
    <property type="match status" value="1"/>
</dbReference>
<dbReference type="Pfam" id="PF00067">
    <property type="entry name" value="p450"/>
    <property type="match status" value="1"/>
</dbReference>
<dbReference type="GO" id="GO:0020037">
    <property type="term" value="F:heme binding"/>
    <property type="evidence" value="ECO:0007669"/>
    <property type="project" value="InterPro"/>
</dbReference>
<dbReference type="Gene3D" id="1.10.630.10">
    <property type="entry name" value="Cytochrome P450"/>
    <property type="match status" value="1"/>
</dbReference>
<keyword evidence="7" id="KW-0408">Iron</keyword>
<keyword evidence="10" id="KW-1185">Reference proteome</keyword>
<evidence type="ECO:0000256" key="7">
    <source>
        <dbReference type="ARBA" id="ARBA00023004"/>
    </source>
</evidence>
<dbReference type="GO" id="GO:0005506">
    <property type="term" value="F:iron ion binding"/>
    <property type="evidence" value="ECO:0007669"/>
    <property type="project" value="InterPro"/>
</dbReference>
<keyword evidence="5" id="KW-0479">Metal-binding</keyword>
<reference evidence="9" key="1">
    <citation type="submission" date="2020-11" db="EMBL/GenBank/DDBJ databases">
        <authorList>
            <consortium name="DOE Joint Genome Institute"/>
            <person name="Ahrendt S."/>
            <person name="Riley R."/>
            <person name="Andreopoulos W."/>
            <person name="Labutti K."/>
            <person name="Pangilinan J."/>
            <person name="Ruiz-Duenas F.J."/>
            <person name="Barrasa J.M."/>
            <person name="Sanchez-Garcia M."/>
            <person name="Camarero S."/>
            <person name="Miyauchi S."/>
            <person name="Serrano A."/>
            <person name="Linde D."/>
            <person name="Babiker R."/>
            <person name="Drula E."/>
            <person name="Ayuso-Fernandez I."/>
            <person name="Pacheco R."/>
            <person name="Padilla G."/>
            <person name="Ferreira P."/>
            <person name="Barriuso J."/>
            <person name="Kellner H."/>
            <person name="Castanera R."/>
            <person name="Alfaro M."/>
            <person name="Ramirez L."/>
            <person name="Pisabarro A.G."/>
            <person name="Kuo A."/>
            <person name="Tritt A."/>
            <person name="Lipzen A."/>
            <person name="He G."/>
            <person name="Yan M."/>
            <person name="Ng V."/>
            <person name="Cullen D."/>
            <person name="Martin F."/>
            <person name="Rosso M.-N."/>
            <person name="Henrissat B."/>
            <person name="Hibbett D."/>
            <person name="Martinez A.T."/>
            <person name="Grigoriev I.V."/>
        </authorList>
    </citation>
    <scope>NUCLEOTIDE SEQUENCE</scope>
    <source>
        <strain evidence="9">CBS 506.95</strain>
    </source>
</reference>
<dbReference type="InterPro" id="IPR002401">
    <property type="entry name" value="Cyt_P450_E_grp-I"/>
</dbReference>
<comment type="caution">
    <text evidence="9">The sequence shown here is derived from an EMBL/GenBank/DDBJ whole genome shotgun (WGS) entry which is preliminary data.</text>
</comment>
<evidence type="ECO:0000256" key="3">
    <source>
        <dbReference type="ARBA" id="ARBA00010617"/>
    </source>
</evidence>
<dbReference type="InterPro" id="IPR001128">
    <property type="entry name" value="Cyt_P450"/>
</dbReference>
<dbReference type="GO" id="GO:0016705">
    <property type="term" value="F:oxidoreductase activity, acting on paired donors, with incorporation or reduction of molecular oxygen"/>
    <property type="evidence" value="ECO:0007669"/>
    <property type="project" value="InterPro"/>
</dbReference>
<dbReference type="GO" id="GO:0004497">
    <property type="term" value="F:monooxygenase activity"/>
    <property type="evidence" value="ECO:0007669"/>
    <property type="project" value="UniProtKB-KW"/>
</dbReference>
<evidence type="ECO:0000313" key="9">
    <source>
        <dbReference type="EMBL" id="KAF9531625.1"/>
    </source>
</evidence>
<evidence type="ECO:0000256" key="5">
    <source>
        <dbReference type="ARBA" id="ARBA00022723"/>
    </source>
</evidence>
<keyword evidence="6" id="KW-0560">Oxidoreductase</keyword>
<comment type="similarity">
    <text evidence="3">Belongs to the cytochrome P450 family.</text>
</comment>
<feature type="non-terminal residue" evidence="9">
    <location>
        <position position="1"/>
    </location>
</feature>
<dbReference type="EMBL" id="MU157834">
    <property type="protein sequence ID" value="KAF9531625.1"/>
    <property type="molecule type" value="Genomic_DNA"/>
</dbReference>
<evidence type="ECO:0000256" key="1">
    <source>
        <dbReference type="ARBA" id="ARBA00001971"/>
    </source>
</evidence>
<dbReference type="AlphaFoldDB" id="A0A9P6EMJ9"/>
<organism evidence="9 10">
    <name type="scientific">Crepidotus variabilis</name>
    <dbReference type="NCBI Taxonomy" id="179855"/>
    <lineage>
        <taxon>Eukaryota</taxon>
        <taxon>Fungi</taxon>
        <taxon>Dikarya</taxon>
        <taxon>Basidiomycota</taxon>
        <taxon>Agaricomycotina</taxon>
        <taxon>Agaricomycetes</taxon>
        <taxon>Agaricomycetidae</taxon>
        <taxon>Agaricales</taxon>
        <taxon>Agaricineae</taxon>
        <taxon>Crepidotaceae</taxon>
        <taxon>Crepidotus</taxon>
    </lineage>
</organism>
<proteinExistence type="inferred from homology"/>
<evidence type="ECO:0000256" key="2">
    <source>
        <dbReference type="ARBA" id="ARBA00005179"/>
    </source>
</evidence>
<dbReference type="OrthoDB" id="2789670at2759"/>
<dbReference type="PANTHER" id="PTHR46300:SF7">
    <property type="entry name" value="P450, PUTATIVE (EUROFUNG)-RELATED"/>
    <property type="match status" value="1"/>
</dbReference>
<sequence length="329" mass="37281">VVAVTYGITIKSVQDEYIIMTERTMDLIGKATVPGANLYDLIQIIKYLPAWLPFRREAAEGRLMIEELVSKPFYQTREDISRGFASHSLVSEVLVSEELTPRREAVVKWAAGSLYGAGAETERTYATVLTFIMVMALHPEKQKLVHAEMDRVLGTGRMPHIQDRNDLPYLDAVIKETARWHPILSLSALGIARQTNTGDWYKGFYIPKGTIIVLNVWAVAFSQNDRYNPQDLIPETFLDNDFPEIDPASWSFGFGRRVRPGKAFAENLVFILIASLVWSFTFSVNDSEVFVPQFTENLVSYPKLFKCTITPRSDHHTKMVQDAAMEGRP</sequence>
<accession>A0A9P6EMJ9</accession>
<protein>
    <submittedName>
        <fullName evidence="9">Cytochrome P450</fullName>
    </submittedName>
</protein>
<dbReference type="Proteomes" id="UP000807306">
    <property type="component" value="Unassembled WGS sequence"/>
</dbReference>
<evidence type="ECO:0000256" key="8">
    <source>
        <dbReference type="ARBA" id="ARBA00023033"/>
    </source>
</evidence>
<dbReference type="InterPro" id="IPR036396">
    <property type="entry name" value="Cyt_P450_sf"/>
</dbReference>
<evidence type="ECO:0000256" key="6">
    <source>
        <dbReference type="ARBA" id="ARBA00023002"/>
    </source>
</evidence>
<dbReference type="PRINTS" id="PR00463">
    <property type="entry name" value="EP450I"/>
</dbReference>
<keyword evidence="8" id="KW-0503">Monooxygenase</keyword>
<dbReference type="PANTHER" id="PTHR46300">
    <property type="entry name" value="P450, PUTATIVE (EUROFUNG)-RELATED-RELATED"/>
    <property type="match status" value="1"/>
</dbReference>
<evidence type="ECO:0000256" key="4">
    <source>
        <dbReference type="ARBA" id="ARBA00022617"/>
    </source>
</evidence>
<gene>
    <name evidence="9" type="ORF">CPB83DRAFT_760967</name>
</gene>
<name>A0A9P6EMJ9_9AGAR</name>